<dbReference type="AlphaFoldDB" id="A0A645BEI3"/>
<evidence type="ECO:0000256" key="4">
    <source>
        <dbReference type="ARBA" id="ARBA00022741"/>
    </source>
</evidence>
<dbReference type="Gene3D" id="3.40.50.2020">
    <property type="match status" value="2"/>
</dbReference>
<dbReference type="CDD" id="cd06223">
    <property type="entry name" value="PRTases_typeI"/>
    <property type="match status" value="1"/>
</dbReference>
<name>A0A645BEI3_9ZZZZ</name>
<dbReference type="Pfam" id="PF14572">
    <property type="entry name" value="Pribosyl_synth"/>
    <property type="match status" value="1"/>
</dbReference>
<dbReference type="GO" id="GO:0006015">
    <property type="term" value="P:5-phosphoribose 1-diphosphate biosynthetic process"/>
    <property type="evidence" value="ECO:0007669"/>
    <property type="project" value="TreeGrafter"/>
</dbReference>
<evidence type="ECO:0000256" key="8">
    <source>
        <dbReference type="ARBA" id="ARBA00049535"/>
    </source>
</evidence>
<dbReference type="GO" id="GO:0016301">
    <property type="term" value="F:kinase activity"/>
    <property type="evidence" value="ECO:0007669"/>
    <property type="project" value="UniProtKB-KW"/>
</dbReference>
<evidence type="ECO:0000313" key="9">
    <source>
        <dbReference type="EMBL" id="MPM63747.1"/>
    </source>
</evidence>
<keyword evidence="6" id="KW-0067">ATP-binding</keyword>
<dbReference type="GO" id="GO:0006164">
    <property type="term" value="P:purine nucleotide biosynthetic process"/>
    <property type="evidence" value="ECO:0007669"/>
    <property type="project" value="TreeGrafter"/>
</dbReference>
<dbReference type="PANTHER" id="PTHR10210">
    <property type="entry name" value="RIBOSE-PHOSPHATE DIPHOSPHOKINASE FAMILY MEMBER"/>
    <property type="match status" value="1"/>
</dbReference>
<organism evidence="9">
    <name type="scientific">bioreactor metagenome</name>
    <dbReference type="NCBI Taxonomy" id="1076179"/>
    <lineage>
        <taxon>unclassified sequences</taxon>
        <taxon>metagenomes</taxon>
        <taxon>ecological metagenomes</taxon>
    </lineage>
</organism>
<dbReference type="InterPro" id="IPR029057">
    <property type="entry name" value="PRTase-like"/>
</dbReference>
<comment type="catalytic activity">
    <reaction evidence="8">
        <text>D-ribose 5-phosphate + ATP = 5-phospho-alpha-D-ribose 1-diphosphate + AMP + H(+)</text>
        <dbReference type="Rhea" id="RHEA:15609"/>
        <dbReference type="ChEBI" id="CHEBI:15378"/>
        <dbReference type="ChEBI" id="CHEBI:30616"/>
        <dbReference type="ChEBI" id="CHEBI:58017"/>
        <dbReference type="ChEBI" id="CHEBI:78346"/>
        <dbReference type="ChEBI" id="CHEBI:456215"/>
        <dbReference type="EC" id="2.7.6.1"/>
    </reaction>
</comment>
<dbReference type="GO" id="GO:0009156">
    <property type="term" value="P:ribonucleoside monophosphate biosynthetic process"/>
    <property type="evidence" value="ECO:0007669"/>
    <property type="project" value="InterPro"/>
</dbReference>
<comment type="caution">
    <text evidence="9">The sequence shown here is derived from an EMBL/GenBank/DDBJ whole genome shotgun (WGS) entry which is preliminary data.</text>
</comment>
<dbReference type="GO" id="GO:0000287">
    <property type="term" value="F:magnesium ion binding"/>
    <property type="evidence" value="ECO:0007669"/>
    <property type="project" value="InterPro"/>
</dbReference>
<dbReference type="InterPro" id="IPR000836">
    <property type="entry name" value="PRTase_dom"/>
</dbReference>
<evidence type="ECO:0000256" key="6">
    <source>
        <dbReference type="ARBA" id="ARBA00022840"/>
    </source>
</evidence>
<dbReference type="NCBIfam" id="TIGR01251">
    <property type="entry name" value="ribP_PPkin"/>
    <property type="match status" value="1"/>
</dbReference>
<dbReference type="GO" id="GO:0005737">
    <property type="term" value="C:cytoplasm"/>
    <property type="evidence" value="ECO:0007669"/>
    <property type="project" value="TreeGrafter"/>
</dbReference>
<evidence type="ECO:0000256" key="3">
    <source>
        <dbReference type="ARBA" id="ARBA00022723"/>
    </source>
</evidence>
<dbReference type="GO" id="GO:0002189">
    <property type="term" value="C:ribose phosphate diphosphokinase complex"/>
    <property type="evidence" value="ECO:0007669"/>
    <property type="project" value="TreeGrafter"/>
</dbReference>
<evidence type="ECO:0000256" key="7">
    <source>
        <dbReference type="ARBA" id="ARBA00022842"/>
    </source>
</evidence>
<keyword evidence="5 9" id="KW-0418">Kinase</keyword>
<sequence length="228" mass="25209">MDLHADQIQGYFNIPVDHLKATSVLASYVEENYLHTIPEEELKDWIVISPDAGSAKRAQNFASILGLPLAVVLKERTGNNDKSEVMHVIGDIDGKNAILFDDEIDTAGSMMNAITSLCENFGVKQVIAVATHGIFSGPAIRRIESNPYLKSVVVTDTLDVPEKGETCCRTYSSDGKMIHDEVLVTKINVCSISELLAATIRSIHLGESVTHLYERWEINEPRKDKGRK</sequence>
<accession>A0A645BEI3</accession>
<reference evidence="9" key="1">
    <citation type="submission" date="2019-08" db="EMBL/GenBank/DDBJ databases">
        <authorList>
            <person name="Kucharzyk K."/>
            <person name="Murdoch R.W."/>
            <person name="Higgins S."/>
            <person name="Loffler F."/>
        </authorList>
    </citation>
    <scope>NUCLEOTIDE SEQUENCE</scope>
</reference>
<protein>
    <recommendedName>
        <fullName evidence="1">ribose-phosphate diphosphokinase</fullName>
        <ecNumber evidence="1">2.7.6.1</ecNumber>
    </recommendedName>
</protein>
<keyword evidence="7" id="KW-0460">Magnesium</keyword>
<dbReference type="InterPro" id="IPR000842">
    <property type="entry name" value="PRib_PP_synth_CS"/>
</dbReference>
<keyword evidence="3" id="KW-0479">Metal-binding</keyword>
<dbReference type="PANTHER" id="PTHR10210:SF32">
    <property type="entry name" value="RIBOSE-PHOSPHATE PYROPHOSPHOKINASE 2"/>
    <property type="match status" value="1"/>
</dbReference>
<dbReference type="PROSITE" id="PS00114">
    <property type="entry name" value="PRPP_SYNTHASE"/>
    <property type="match status" value="1"/>
</dbReference>
<dbReference type="SUPFAM" id="SSF53271">
    <property type="entry name" value="PRTase-like"/>
    <property type="match status" value="1"/>
</dbReference>
<dbReference type="EC" id="2.7.6.1" evidence="1"/>
<evidence type="ECO:0000256" key="5">
    <source>
        <dbReference type="ARBA" id="ARBA00022777"/>
    </source>
</evidence>
<gene>
    <name evidence="9" type="primary">prs_35</name>
    <name evidence="9" type="ORF">SDC9_110630</name>
</gene>
<evidence type="ECO:0000256" key="1">
    <source>
        <dbReference type="ARBA" id="ARBA00013247"/>
    </source>
</evidence>
<proteinExistence type="predicted"/>
<dbReference type="GO" id="GO:0004749">
    <property type="term" value="F:ribose phosphate diphosphokinase activity"/>
    <property type="evidence" value="ECO:0007669"/>
    <property type="project" value="UniProtKB-EC"/>
</dbReference>
<keyword evidence="2 9" id="KW-0808">Transferase</keyword>
<keyword evidence="4" id="KW-0547">Nucleotide-binding</keyword>
<dbReference type="GO" id="GO:0005524">
    <property type="term" value="F:ATP binding"/>
    <property type="evidence" value="ECO:0007669"/>
    <property type="project" value="UniProtKB-KW"/>
</dbReference>
<evidence type="ECO:0000256" key="2">
    <source>
        <dbReference type="ARBA" id="ARBA00022679"/>
    </source>
</evidence>
<dbReference type="InterPro" id="IPR005946">
    <property type="entry name" value="Rib-P_diPkinase"/>
</dbReference>
<dbReference type="EMBL" id="VSSQ01019581">
    <property type="protein sequence ID" value="MPM63747.1"/>
    <property type="molecule type" value="Genomic_DNA"/>
</dbReference>